<feature type="region of interest" description="Disordered" evidence="1">
    <location>
        <begin position="129"/>
        <end position="152"/>
    </location>
</feature>
<protein>
    <recommendedName>
        <fullName evidence="2">NFACT RNA-binding domain-containing protein</fullName>
    </recommendedName>
</protein>
<dbReference type="GeneID" id="25401730"/>
<proteinExistence type="predicted"/>
<dbReference type="OrthoDB" id="10943at2157"/>
<feature type="compositionally biased region" description="Basic and acidic residues" evidence="1">
    <location>
        <begin position="131"/>
        <end position="142"/>
    </location>
</feature>
<dbReference type="NCBIfam" id="NF041120">
    <property type="entry name" value="RqcH_arch"/>
    <property type="match status" value="1"/>
</dbReference>
<dbReference type="HOGENOM" id="CLU_003612_2_1_2"/>
<evidence type="ECO:0000259" key="2">
    <source>
        <dbReference type="Pfam" id="PF05670"/>
    </source>
</evidence>
<reference evidence="3 4" key="1">
    <citation type="journal article" date="2015" name="Stand. Genomic Sci.">
        <title>Complete genome sequence of and proposal of Thermofilum uzonense sp. nov. a novel hyperthermophilic crenarchaeon and emended description of the genus Thermofilum.</title>
        <authorList>
            <person name="Toshchakov S.V."/>
            <person name="Korzhenkov A.A."/>
            <person name="Samarov N.I."/>
            <person name="Mazunin I.O."/>
            <person name="Mozhey O.I."/>
            <person name="Shmyr I.S."/>
            <person name="Derbikova K.S."/>
            <person name="Taranov E.A."/>
            <person name="Dominova I.N."/>
            <person name="Bonch-Osmolovskaya E.A."/>
            <person name="Patrushev M.V."/>
            <person name="Podosokorskaya O.A."/>
            <person name="Kublanov I.V."/>
        </authorList>
    </citation>
    <scope>NUCLEOTIDE SEQUENCE [LARGE SCALE GENOMIC DNA]</scope>
    <source>
        <strain evidence="3 4">1807-2</strain>
    </source>
</reference>
<keyword evidence="4" id="KW-1185">Reference proteome</keyword>
<accession>A0A0F7CL65</accession>
<name>A0A0F7CL65_9CREN</name>
<dbReference type="Gene3D" id="2.30.310.10">
    <property type="entry name" value="ibrinogen binding protein from staphylococcus aureus domain"/>
    <property type="match status" value="1"/>
</dbReference>
<dbReference type="PATRIC" id="fig|1550241.5.peg.1218"/>
<dbReference type="GO" id="GO:1990112">
    <property type="term" value="C:RQC complex"/>
    <property type="evidence" value="ECO:0007669"/>
    <property type="project" value="TreeGrafter"/>
</dbReference>
<evidence type="ECO:0000313" key="4">
    <source>
        <dbReference type="Proteomes" id="UP000067434"/>
    </source>
</evidence>
<dbReference type="InterPro" id="IPR008532">
    <property type="entry name" value="NFACT_RNA-bd"/>
</dbReference>
<dbReference type="InterPro" id="IPR051608">
    <property type="entry name" value="RQC_Subunit_NEMF"/>
</dbReference>
<organism evidence="3 4">
    <name type="scientific">Infirmifilum uzonense</name>
    <dbReference type="NCBI Taxonomy" id="1550241"/>
    <lineage>
        <taxon>Archaea</taxon>
        <taxon>Thermoproteota</taxon>
        <taxon>Thermoprotei</taxon>
        <taxon>Thermofilales</taxon>
        <taxon>Thermofilaceae</taxon>
        <taxon>Infirmifilum</taxon>
    </lineage>
</organism>
<dbReference type="Proteomes" id="UP000067434">
    <property type="component" value="Chromosome"/>
</dbReference>
<dbReference type="Pfam" id="PF05833">
    <property type="entry name" value="NFACT_N"/>
    <property type="match status" value="1"/>
</dbReference>
<dbReference type="GO" id="GO:0072344">
    <property type="term" value="P:rescue of stalled ribosome"/>
    <property type="evidence" value="ECO:0007669"/>
    <property type="project" value="TreeGrafter"/>
</dbReference>
<dbReference type="GO" id="GO:0043023">
    <property type="term" value="F:ribosomal large subunit binding"/>
    <property type="evidence" value="ECO:0007669"/>
    <property type="project" value="TreeGrafter"/>
</dbReference>
<evidence type="ECO:0000256" key="1">
    <source>
        <dbReference type="SAM" id="MobiDB-lite"/>
    </source>
</evidence>
<evidence type="ECO:0000313" key="3">
    <source>
        <dbReference type="EMBL" id="AKG38871.1"/>
    </source>
</evidence>
<dbReference type="AlphaFoldDB" id="A0A0F7CL65"/>
<dbReference type="GO" id="GO:0000049">
    <property type="term" value="F:tRNA binding"/>
    <property type="evidence" value="ECO:0007669"/>
    <property type="project" value="TreeGrafter"/>
</dbReference>
<dbReference type="Pfam" id="PF05670">
    <property type="entry name" value="NFACT-R_1"/>
    <property type="match status" value="1"/>
</dbReference>
<dbReference type="EMBL" id="CP009961">
    <property type="protein sequence ID" value="AKG38871.1"/>
    <property type="molecule type" value="Genomic_DNA"/>
</dbReference>
<gene>
    <name evidence="3" type="ORF">MA03_05825</name>
</gene>
<dbReference type="STRING" id="1550241.MA03_05825"/>
<dbReference type="PANTHER" id="PTHR15239:SF6">
    <property type="entry name" value="RIBOSOME QUALITY CONTROL COMPLEX SUBUNIT NEMF"/>
    <property type="match status" value="1"/>
</dbReference>
<dbReference type="KEGG" id="thf:MA03_05825"/>
<feature type="domain" description="NFACT RNA-binding" evidence="2">
    <location>
        <begin position="412"/>
        <end position="521"/>
    </location>
</feature>
<sequence length="611" mass="69509">MAYGLGWDSVSVLDLYKIWDLLESLEGSRIKRALEYKGVYVIQHSNGILLFSPKRGVSPLSEDIELKNPVRSRLLHEIEGRRIREVSIINEDRVLALDLYSATLVLEWVREGNVVLLDHEGRIQAAAAQKTMKDRTVRRGEPYKPPPRLGDVSRSPSEIVELASRLSRRSIISALAYALSLPPELIYEAAYRQGLETASPGIDVKDIIRIVETARNIYLESIERKEEGFKTTIEGKVLIYPFEPFHLKAGFEKIEYPKHFPSYVASLMLSDSSAGEIEASPVERAREALARLELEARLVMDHASRLQRLIESYRRMRESRIPWEQLENDLRKDFPEVKAFNHEKWIIQVDLGGLDIHVNARISAYANAEMLFEKAKSLKSKIQELQEVRHDQPTKVVVRIAKETGRPWYRDFRFFVTTNGFLVIAGKSAGQNELLVRRYMDEHDLFLHADIHGAPAVVIKTEGKDVPEQDILEAAQFAASYSSAWKAGLLTMDVYWVPGSQVSKKAPSGEYLGKGAFMIYGKRNWLRGIKLELLIGVGSNGLEAIPALKKPQGNCYVKLSPGTISRELTARKIHEFLQHSCGYKVMLEDILRLLPQGTFHVERWRNVESRL</sequence>
<dbReference type="PANTHER" id="PTHR15239">
    <property type="entry name" value="NUCLEAR EXPORT MEDIATOR FACTOR NEMF"/>
    <property type="match status" value="1"/>
</dbReference>
<dbReference type="RefSeq" id="WP_052884365.1">
    <property type="nucleotide sequence ID" value="NZ_CP009961.1"/>
</dbReference>